<gene>
    <name evidence="2" type="ORF">FIBSPDRAFT_901404</name>
</gene>
<dbReference type="EMBL" id="KV417726">
    <property type="protein sequence ID" value="KZP08256.1"/>
    <property type="molecule type" value="Genomic_DNA"/>
</dbReference>
<organism evidence="2 3">
    <name type="scientific">Athelia psychrophila</name>
    <dbReference type="NCBI Taxonomy" id="1759441"/>
    <lineage>
        <taxon>Eukaryota</taxon>
        <taxon>Fungi</taxon>
        <taxon>Dikarya</taxon>
        <taxon>Basidiomycota</taxon>
        <taxon>Agaricomycotina</taxon>
        <taxon>Agaricomycetes</taxon>
        <taxon>Agaricomycetidae</taxon>
        <taxon>Atheliales</taxon>
        <taxon>Atheliaceae</taxon>
        <taxon>Athelia</taxon>
    </lineage>
</organism>
<accession>A0A165X6I3</accession>
<keyword evidence="3" id="KW-1185">Reference proteome</keyword>
<evidence type="ECO:0000256" key="1">
    <source>
        <dbReference type="SAM" id="MobiDB-lite"/>
    </source>
</evidence>
<feature type="compositionally biased region" description="Polar residues" evidence="1">
    <location>
        <begin position="152"/>
        <end position="180"/>
    </location>
</feature>
<dbReference type="AlphaFoldDB" id="A0A165X6I3"/>
<evidence type="ECO:0000313" key="2">
    <source>
        <dbReference type="EMBL" id="KZP08256.1"/>
    </source>
</evidence>
<proteinExistence type="predicted"/>
<protein>
    <submittedName>
        <fullName evidence="2">Uncharacterized protein</fullName>
    </submittedName>
</protein>
<reference evidence="2 3" key="1">
    <citation type="journal article" date="2016" name="Mol. Biol. Evol.">
        <title>Comparative Genomics of Early-Diverging Mushroom-Forming Fungi Provides Insights into the Origins of Lignocellulose Decay Capabilities.</title>
        <authorList>
            <person name="Nagy L.G."/>
            <person name="Riley R."/>
            <person name="Tritt A."/>
            <person name="Adam C."/>
            <person name="Daum C."/>
            <person name="Floudas D."/>
            <person name="Sun H."/>
            <person name="Yadav J.S."/>
            <person name="Pangilinan J."/>
            <person name="Larsson K.H."/>
            <person name="Matsuura K."/>
            <person name="Barry K."/>
            <person name="Labutti K."/>
            <person name="Kuo R."/>
            <person name="Ohm R.A."/>
            <person name="Bhattacharya S.S."/>
            <person name="Shirouzu T."/>
            <person name="Yoshinaga Y."/>
            <person name="Martin F.M."/>
            <person name="Grigoriev I.V."/>
            <person name="Hibbett D.S."/>
        </authorList>
    </citation>
    <scope>NUCLEOTIDE SEQUENCE [LARGE SCALE GENOMIC DNA]</scope>
    <source>
        <strain evidence="2 3">CBS 109695</strain>
    </source>
</reference>
<sequence>MWYVRCTFNHISGGFTVIFHTCDVVTPPTLSSNPNPKQMQFVVYLTCSKVEVDTPHFDAPIAKTGQMFAAEIMTPHCTNYIATCIISLVDADMCMHIPKTDVPATRLITAPKANLSQYLFNRSFYRAAVRASRQKPPPVLLVPLSTPSQADSASLTRTLSSQADSPSPMWLSSQAALSSPTPRPAPGKVLPTTATLERAIEGVHIAAKSNNVCQPGTSNLVNDWQATVPGAYPMGTPYSDDKVTTNTHHNRKETVVPQQPSSRLQCRSSGRPLHLQGLKGSFGVRLSSATTVSFDWEDDVESVLPESVIATVECLQHAGPTIGNSFPKASSHYQDGPSL</sequence>
<dbReference type="Proteomes" id="UP000076532">
    <property type="component" value="Unassembled WGS sequence"/>
</dbReference>
<name>A0A165X6I3_9AGAM</name>
<evidence type="ECO:0000313" key="3">
    <source>
        <dbReference type="Proteomes" id="UP000076532"/>
    </source>
</evidence>
<feature type="region of interest" description="Disordered" evidence="1">
    <location>
        <begin position="152"/>
        <end position="188"/>
    </location>
</feature>